<keyword evidence="4" id="KW-1185">Reference proteome</keyword>
<comment type="caution">
    <text evidence="3">The sequence shown here is derived from an EMBL/GenBank/DDBJ whole genome shotgun (WGS) entry which is preliminary data.</text>
</comment>
<keyword evidence="2" id="KW-0732">Signal</keyword>
<evidence type="ECO:0000256" key="2">
    <source>
        <dbReference type="SAM" id="SignalP"/>
    </source>
</evidence>
<name>A0ABT3QUX8_9HYPH</name>
<sequence>MKPIPLRYLAGVIVLPLFKSSAISACDYANNTYNCAGKRSAKLGSGNGDNNQTVIMPSGQGLTDGTAMPKTS</sequence>
<dbReference type="RefSeq" id="WP_240579574.1">
    <property type="nucleotide sequence ID" value="NZ_JAPHAV010000034.1"/>
</dbReference>
<dbReference type="Proteomes" id="UP001301216">
    <property type="component" value="Unassembled WGS sequence"/>
</dbReference>
<accession>A0ABT3QUX8</accession>
<feature type="region of interest" description="Disordered" evidence="1">
    <location>
        <begin position="46"/>
        <end position="72"/>
    </location>
</feature>
<evidence type="ECO:0000313" key="4">
    <source>
        <dbReference type="Proteomes" id="UP001301216"/>
    </source>
</evidence>
<protein>
    <recommendedName>
        <fullName evidence="5">DUF680 domain-containing protein</fullName>
    </recommendedName>
</protein>
<reference evidence="3 4" key="1">
    <citation type="submission" date="2022-11" db="EMBL/GenBank/DDBJ databases">
        <title>Brucella sp. YY2X, whole genome shotgun sequencing project.</title>
        <authorList>
            <person name="Yang Y."/>
        </authorList>
    </citation>
    <scope>NUCLEOTIDE SEQUENCE [LARGE SCALE GENOMIC DNA]</scope>
    <source>
        <strain evidence="3 4">YY2X</strain>
    </source>
</reference>
<evidence type="ECO:0000313" key="3">
    <source>
        <dbReference type="EMBL" id="MCX2699433.1"/>
    </source>
</evidence>
<organism evidence="3 4">
    <name type="scientific">Ochrobactrum chromiisoli</name>
    <dbReference type="NCBI Taxonomy" id="2993941"/>
    <lineage>
        <taxon>Bacteria</taxon>
        <taxon>Pseudomonadati</taxon>
        <taxon>Pseudomonadota</taxon>
        <taxon>Alphaproteobacteria</taxon>
        <taxon>Hyphomicrobiales</taxon>
        <taxon>Brucellaceae</taxon>
        <taxon>Brucella/Ochrobactrum group</taxon>
        <taxon>Ochrobactrum</taxon>
    </lineage>
</organism>
<evidence type="ECO:0008006" key="5">
    <source>
        <dbReference type="Google" id="ProtNLM"/>
    </source>
</evidence>
<evidence type="ECO:0000256" key="1">
    <source>
        <dbReference type="SAM" id="MobiDB-lite"/>
    </source>
</evidence>
<feature type="compositionally biased region" description="Polar residues" evidence="1">
    <location>
        <begin position="48"/>
        <end position="72"/>
    </location>
</feature>
<gene>
    <name evidence="3" type="ORF">OPR82_22345</name>
</gene>
<feature type="chain" id="PRO_5045249462" description="DUF680 domain-containing protein" evidence="2">
    <location>
        <begin position="26"/>
        <end position="72"/>
    </location>
</feature>
<proteinExistence type="predicted"/>
<dbReference type="EMBL" id="JAPHAV010000034">
    <property type="protein sequence ID" value="MCX2699433.1"/>
    <property type="molecule type" value="Genomic_DNA"/>
</dbReference>
<feature type="signal peptide" evidence="2">
    <location>
        <begin position="1"/>
        <end position="25"/>
    </location>
</feature>